<dbReference type="Proteomes" id="UP000043764">
    <property type="component" value="Unassembled WGS sequence"/>
</dbReference>
<protein>
    <submittedName>
        <fullName evidence="4">Membrane-bound lytic murein transglycosylase B</fullName>
        <ecNumber evidence="4">4.2.2.-</ecNumber>
    </submittedName>
</protein>
<keyword evidence="5" id="KW-1185">Reference proteome</keyword>
<dbReference type="AlphaFoldDB" id="A0A0H5CXG0"/>
<dbReference type="EMBL" id="CVRL01000003">
    <property type="protein sequence ID" value="CRL09474.1"/>
    <property type="molecule type" value="Genomic_DNA"/>
</dbReference>
<accession>A0A0H5CXG0</accession>
<evidence type="ECO:0000259" key="2">
    <source>
        <dbReference type="Pfam" id="PF01471"/>
    </source>
</evidence>
<feature type="signal peptide" evidence="1">
    <location>
        <begin position="1"/>
        <end position="21"/>
    </location>
</feature>
<dbReference type="Gene3D" id="1.10.530.10">
    <property type="match status" value="1"/>
</dbReference>
<dbReference type="InterPro" id="IPR036365">
    <property type="entry name" value="PGBD-like_sf"/>
</dbReference>
<dbReference type="Pfam" id="PF01471">
    <property type="entry name" value="PG_binding_1"/>
    <property type="match status" value="1"/>
</dbReference>
<proteinExistence type="predicted"/>
<feature type="domain" description="Transglycosylase SLT" evidence="3">
    <location>
        <begin position="31"/>
        <end position="335"/>
    </location>
</feature>
<dbReference type="EC" id="4.2.2.-" evidence="4"/>
<dbReference type="PANTHER" id="PTHR30163:SF8">
    <property type="entry name" value="LYTIC MUREIN TRANSGLYCOSYLASE"/>
    <property type="match status" value="1"/>
</dbReference>
<gene>
    <name evidence="4" type="primary">mltB_2</name>
    <name evidence="4" type="ORF">NIT7321_00304</name>
</gene>
<feature type="domain" description="Peptidoglycan binding-like" evidence="2">
    <location>
        <begin position="357"/>
        <end position="411"/>
    </location>
</feature>
<evidence type="ECO:0000256" key="1">
    <source>
        <dbReference type="SAM" id="SignalP"/>
    </source>
</evidence>
<organism evidence="4 5">
    <name type="scientific">Phaeobacter italicus</name>
    <dbReference type="NCBI Taxonomy" id="481446"/>
    <lineage>
        <taxon>Bacteria</taxon>
        <taxon>Pseudomonadati</taxon>
        <taxon>Pseudomonadota</taxon>
        <taxon>Alphaproteobacteria</taxon>
        <taxon>Rhodobacterales</taxon>
        <taxon>Roseobacteraceae</taxon>
        <taxon>Phaeobacter</taxon>
    </lineage>
</organism>
<dbReference type="Gene3D" id="1.10.101.10">
    <property type="entry name" value="PGBD-like superfamily/PGBD"/>
    <property type="match status" value="1"/>
</dbReference>
<dbReference type="GO" id="GO:0009253">
    <property type="term" value="P:peptidoglycan catabolic process"/>
    <property type="evidence" value="ECO:0007669"/>
    <property type="project" value="TreeGrafter"/>
</dbReference>
<dbReference type="SUPFAM" id="SSF47090">
    <property type="entry name" value="PGBD-like"/>
    <property type="match status" value="1"/>
</dbReference>
<evidence type="ECO:0000313" key="4">
    <source>
        <dbReference type="EMBL" id="CRL09474.1"/>
    </source>
</evidence>
<dbReference type="NCBIfam" id="TIGR02283">
    <property type="entry name" value="MltB_2"/>
    <property type="match status" value="1"/>
</dbReference>
<keyword evidence="1" id="KW-0732">Signal</keyword>
<dbReference type="GO" id="GO:0008933">
    <property type="term" value="F:peptidoglycan lytic transglycosylase activity"/>
    <property type="evidence" value="ECO:0007669"/>
    <property type="project" value="TreeGrafter"/>
</dbReference>
<dbReference type="PANTHER" id="PTHR30163">
    <property type="entry name" value="MEMBRANE-BOUND LYTIC MUREIN TRANSGLYCOSYLASE B"/>
    <property type="match status" value="1"/>
</dbReference>
<dbReference type="InterPro" id="IPR031304">
    <property type="entry name" value="SLT_2"/>
</dbReference>
<evidence type="ECO:0000259" key="3">
    <source>
        <dbReference type="Pfam" id="PF13406"/>
    </source>
</evidence>
<evidence type="ECO:0000313" key="5">
    <source>
        <dbReference type="Proteomes" id="UP000043764"/>
    </source>
</evidence>
<keyword evidence="4" id="KW-0456">Lyase</keyword>
<dbReference type="InterPro" id="IPR023346">
    <property type="entry name" value="Lysozyme-like_dom_sf"/>
</dbReference>
<dbReference type="Pfam" id="PF13406">
    <property type="entry name" value="SLT_2"/>
    <property type="match status" value="1"/>
</dbReference>
<dbReference type="InterPro" id="IPR043426">
    <property type="entry name" value="MltB-like"/>
</dbReference>
<feature type="chain" id="PRO_5005217150" evidence="1">
    <location>
        <begin position="22"/>
        <end position="413"/>
    </location>
</feature>
<reference evidence="5" key="1">
    <citation type="submission" date="2015-05" db="EMBL/GenBank/DDBJ databases">
        <authorList>
            <person name="Rodrigo-Torres Lidia"/>
            <person name="Arahal R.David."/>
        </authorList>
    </citation>
    <scope>NUCLEOTIDE SEQUENCE [LARGE SCALE GENOMIC DNA]</scope>
    <source>
        <strain evidence="5">CECT 7321</strain>
    </source>
</reference>
<sequence length="413" mass="45290">MLTRLVCVLMVCAALVSPALAQNRAKIERDFQTWLLQEIWPAARKAGVSRSTFDRSFRGVSLNWDLPDLVPPGSNRQAPRAQRQAEFGAPGRYFGRGAVNGASATGRQMAKRHSAVLAQVEKRTGVPGRIILAIWGRESAYGKAAIPHNAFQVLGTKAFMSRRAAFFRAELIAALQIAQTGQAPNQSMKSSWAGALGQPQFMPSSFLKFAADGDGDGRADIWTSEADTIASIGAYLDHHGWDRRRDWGFEVRLPASVSCTLEGPDQGRRIRDWEKLGITRVSGRPFPNHERRGEAFLMLPAGRNGPAFLVTPNFYVLKDYNKSDLYALFVGHVGDRIQFGVGDFVAPWGRVDKMLRSEVAALQRGLEALGHDVGGADGLAGFKTRRSIGRWQETQGAAATCFPDKQIMAKLAH</sequence>
<dbReference type="RefSeq" id="WP_050672430.1">
    <property type="nucleotide sequence ID" value="NZ_CVRL01000003.1"/>
</dbReference>
<dbReference type="Gene3D" id="1.10.8.350">
    <property type="entry name" value="Bacterial muramidase"/>
    <property type="match status" value="1"/>
</dbReference>
<dbReference type="InterPro" id="IPR002477">
    <property type="entry name" value="Peptidoglycan-bd-like"/>
</dbReference>
<dbReference type="InterPro" id="IPR036366">
    <property type="entry name" value="PGBDSf"/>
</dbReference>
<name>A0A0H5CXG0_9RHOB</name>
<dbReference type="SUPFAM" id="SSF53955">
    <property type="entry name" value="Lysozyme-like"/>
    <property type="match status" value="1"/>
</dbReference>
<dbReference type="InterPro" id="IPR011970">
    <property type="entry name" value="MltB_2"/>
</dbReference>
<dbReference type="CDD" id="cd13399">
    <property type="entry name" value="Slt35-like"/>
    <property type="match status" value="1"/>
</dbReference>